<accession>A0ABQ6HUS5</accession>
<keyword evidence="2" id="KW-0812">Transmembrane</keyword>
<evidence type="ECO:0000313" key="4">
    <source>
        <dbReference type="EMBL" id="GMA21443.1"/>
    </source>
</evidence>
<dbReference type="InterPro" id="IPR036721">
    <property type="entry name" value="RCK_C_sf"/>
</dbReference>
<dbReference type="InterPro" id="IPR050721">
    <property type="entry name" value="Trk_Ktr_HKT_K-transport"/>
</dbReference>
<dbReference type="EMBL" id="BSUJ01000001">
    <property type="protein sequence ID" value="GMA21443.1"/>
    <property type="molecule type" value="Genomic_DNA"/>
</dbReference>
<dbReference type="SUPFAM" id="SSF116726">
    <property type="entry name" value="TrkA C-terminal domain-like"/>
    <property type="match status" value="1"/>
</dbReference>
<dbReference type="Pfam" id="PF07885">
    <property type="entry name" value="Ion_trans_2"/>
    <property type="match status" value="1"/>
</dbReference>
<evidence type="ECO:0000256" key="2">
    <source>
        <dbReference type="SAM" id="Phobius"/>
    </source>
</evidence>
<dbReference type="InterPro" id="IPR013099">
    <property type="entry name" value="K_chnl_dom"/>
</dbReference>
<reference evidence="5" key="1">
    <citation type="journal article" date="2019" name="Int. J. Syst. Evol. Microbiol.">
        <title>The Global Catalogue of Microorganisms (GCM) 10K type strain sequencing project: providing services to taxonomists for standard genome sequencing and annotation.</title>
        <authorList>
            <consortium name="The Broad Institute Genomics Platform"/>
            <consortium name="The Broad Institute Genome Sequencing Center for Infectious Disease"/>
            <person name="Wu L."/>
            <person name="Ma J."/>
        </authorList>
    </citation>
    <scope>NUCLEOTIDE SEQUENCE [LARGE SCALE GENOMIC DNA]</scope>
    <source>
        <strain evidence="5">NBRC 105830</strain>
    </source>
</reference>
<dbReference type="Gene3D" id="3.40.50.720">
    <property type="entry name" value="NAD(P)-binding Rossmann-like Domain"/>
    <property type="match status" value="2"/>
</dbReference>
<evidence type="ECO:0000259" key="3">
    <source>
        <dbReference type="PROSITE" id="PS51202"/>
    </source>
</evidence>
<dbReference type="PANTHER" id="PTHR43833:SF11">
    <property type="entry name" value="VOLTAGE-GATED POTASSIUM CHANNEL KCH"/>
    <property type="match status" value="1"/>
</dbReference>
<comment type="subcellular location">
    <subcellularLocation>
        <location evidence="1">Cell membrane</location>
        <topology evidence="1">Multi-pass membrane protein</topology>
    </subcellularLocation>
</comment>
<protein>
    <recommendedName>
        <fullName evidence="3">RCK C-terminal domain-containing protein</fullName>
    </recommendedName>
</protein>
<gene>
    <name evidence="4" type="ORF">GCM10025862_34640</name>
</gene>
<feature type="transmembrane region" description="Helical" evidence="2">
    <location>
        <begin position="77"/>
        <end position="96"/>
    </location>
</feature>
<evidence type="ECO:0000313" key="5">
    <source>
        <dbReference type="Proteomes" id="UP001157109"/>
    </source>
</evidence>
<feature type="domain" description="RCK C-terminal" evidence="3">
    <location>
        <begin position="501"/>
        <end position="549"/>
    </location>
</feature>
<dbReference type="PROSITE" id="PS51202">
    <property type="entry name" value="RCK_C"/>
    <property type="match status" value="1"/>
</dbReference>
<dbReference type="SUPFAM" id="SSF81324">
    <property type="entry name" value="Voltage-gated potassium channels"/>
    <property type="match status" value="1"/>
</dbReference>
<dbReference type="Gene3D" id="3.30.70.1450">
    <property type="entry name" value="Regulator of K+ conductance, C-terminal domain"/>
    <property type="match status" value="1"/>
</dbReference>
<dbReference type="RefSeq" id="WP_241441677.1">
    <property type="nucleotide sequence ID" value="NZ_BSUJ01000001.1"/>
</dbReference>
<dbReference type="InterPro" id="IPR036291">
    <property type="entry name" value="NAD(P)-bd_dom_sf"/>
</dbReference>
<dbReference type="Pfam" id="PF02254">
    <property type="entry name" value="TrkA_N"/>
    <property type="match status" value="1"/>
</dbReference>
<dbReference type="SUPFAM" id="SSF51735">
    <property type="entry name" value="NAD(P)-binding Rossmann-fold domains"/>
    <property type="match status" value="2"/>
</dbReference>
<dbReference type="PANTHER" id="PTHR43833">
    <property type="entry name" value="POTASSIUM CHANNEL PROTEIN 2-RELATED-RELATED"/>
    <property type="match status" value="1"/>
</dbReference>
<keyword evidence="2" id="KW-0472">Membrane</keyword>
<name>A0ABQ6HUS5_9MICO</name>
<feature type="transmembrane region" description="Helical" evidence="2">
    <location>
        <begin position="48"/>
        <end position="65"/>
    </location>
</feature>
<comment type="caution">
    <text evidence="4">The sequence shown here is derived from an EMBL/GenBank/DDBJ whole genome shotgun (WGS) entry which is preliminary data.</text>
</comment>
<dbReference type="Gene3D" id="1.10.287.70">
    <property type="match status" value="1"/>
</dbReference>
<dbReference type="InterPro" id="IPR003148">
    <property type="entry name" value="RCK_N"/>
</dbReference>
<evidence type="ECO:0000256" key="1">
    <source>
        <dbReference type="ARBA" id="ARBA00004651"/>
    </source>
</evidence>
<proteinExistence type="predicted"/>
<keyword evidence="5" id="KW-1185">Reference proteome</keyword>
<sequence>MGNPLLLFYARPAQRRRQSGRRQQVCVPTHAPSTDAIFLALRRMRTPLMVLIGILSVSVFGLSFIPGVDEQGHPYRMSVFDAFYFMSYTAMTIGFGEVPHPFTTAQRMWVTASIYGTVIGWAYAIGALLALTQDQAFQEALAMQRFRRKVNAIRESFYIVVGYGQAGRKVCRELDEAGRRAVVIDTRRERIERVAGDEHYADTPALDADASVPGVLGLAGLGHPRLEGVLALTDDDTVNLAVVIAGDLLRPEVPVIARCSSQMIEERMHDFAPAAVINPSDRFGGYLMLALQRPTTYRLVSWLMASTGSALPAKPEHLQRGRWVVCADGAFGHEVQSDFHAAGMQCDLVGPDVGHPDLHGVAGFIAGTDNDTLNLALAEHARRADADIFVAVRQQTETNETLVKALGVDSVFTPTDLVATEALARVITPTFWSFVEHALVQDDEWSAQLFERMRRSCGNFTPERRLITIRRSEAPALTRWLRTRPLTLGELCTDPADRSQQLDVVVLVLTRDGTPTFVPGPDTELQRGDELLLAGRSTALDDLEQVLAYDSLLDYVATGNEVPTSWFWRLLTRRHLTSRR</sequence>
<dbReference type="InterPro" id="IPR006037">
    <property type="entry name" value="RCK_C"/>
</dbReference>
<keyword evidence="2" id="KW-1133">Transmembrane helix</keyword>
<feature type="transmembrane region" description="Helical" evidence="2">
    <location>
        <begin position="108"/>
        <end position="131"/>
    </location>
</feature>
<dbReference type="Proteomes" id="UP001157109">
    <property type="component" value="Unassembled WGS sequence"/>
</dbReference>
<organism evidence="4 5">
    <name type="scientific">Arsenicicoccus piscis</name>
    <dbReference type="NCBI Taxonomy" id="673954"/>
    <lineage>
        <taxon>Bacteria</taxon>
        <taxon>Bacillati</taxon>
        <taxon>Actinomycetota</taxon>
        <taxon>Actinomycetes</taxon>
        <taxon>Micrococcales</taxon>
        <taxon>Intrasporangiaceae</taxon>
        <taxon>Arsenicicoccus</taxon>
    </lineage>
</organism>